<dbReference type="GO" id="GO:0032259">
    <property type="term" value="P:methylation"/>
    <property type="evidence" value="ECO:0007669"/>
    <property type="project" value="UniProtKB-KW"/>
</dbReference>
<keyword evidence="2" id="KW-0808">Transferase</keyword>
<dbReference type="Gene3D" id="3.40.50.150">
    <property type="entry name" value="Vaccinia Virus protein VP39"/>
    <property type="match status" value="1"/>
</dbReference>
<dbReference type="AlphaFoldDB" id="A0A6M2BVT9"/>
<evidence type="ECO:0000313" key="3">
    <source>
        <dbReference type="Proteomes" id="UP000472676"/>
    </source>
</evidence>
<dbReference type="GO" id="GO:0016645">
    <property type="term" value="F:oxidoreductase activity, acting on the CH-NH group of donors"/>
    <property type="evidence" value="ECO:0007669"/>
    <property type="project" value="InterPro"/>
</dbReference>
<protein>
    <submittedName>
        <fullName evidence="2">SAM-dependent methyltransferase</fullName>
    </submittedName>
</protein>
<dbReference type="Proteomes" id="UP000472676">
    <property type="component" value="Unassembled WGS sequence"/>
</dbReference>
<comment type="caution">
    <text evidence="2">The sequence shown here is derived from an EMBL/GenBank/DDBJ whole genome shotgun (WGS) entry which is preliminary data.</text>
</comment>
<keyword evidence="2" id="KW-0489">Methyltransferase</keyword>
<dbReference type="CDD" id="cd02440">
    <property type="entry name" value="AdoMet_MTases"/>
    <property type="match status" value="1"/>
</dbReference>
<evidence type="ECO:0000259" key="1">
    <source>
        <dbReference type="Pfam" id="PF05430"/>
    </source>
</evidence>
<reference evidence="2 3" key="1">
    <citation type="journal article" date="2014" name="Int. J. Syst. Evol. Microbiol.">
        <title>Solimonas terrae sp. nov., isolated from soil.</title>
        <authorList>
            <person name="Kim S.J."/>
            <person name="Moon J.Y."/>
            <person name="Weon H.Y."/>
            <person name="Ahn J.H."/>
            <person name="Chen W.M."/>
            <person name="Kwon S.W."/>
        </authorList>
    </citation>
    <scope>NUCLEOTIDE SEQUENCE [LARGE SCALE GENOMIC DNA]</scope>
    <source>
        <strain evidence="2 3">KIS83-12</strain>
    </source>
</reference>
<dbReference type="RefSeq" id="WP_166259851.1">
    <property type="nucleotide sequence ID" value="NZ_JAAMOW010000009.1"/>
</dbReference>
<dbReference type="EMBL" id="JAAMOW010000009">
    <property type="protein sequence ID" value="NGY06375.1"/>
    <property type="molecule type" value="Genomic_DNA"/>
</dbReference>
<keyword evidence="3" id="KW-1185">Reference proteome</keyword>
<feature type="domain" description="MnmC-like methyltransferase" evidence="1">
    <location>
        <begin position="176"/>
        <end position="240"/>
    </location>
</feature>
<organism evidence="2 3">
    <name type="scientific">Solimonas terrae</name>
    <dbReference type="NCBI Taxonomy" id="1396819"/>
    <lineage>
        <taxon>Bacteria</taxon>
        <taxon>Pseudomonadati</taxon>
        <taxon>Pseudomonadota</taxon>
        <taxon>Gammaproteobacteria</taxon>
        <taxon>Nevskiales</taxon>
        <taxon>Nevskiaceae</taxon>
        <taxon>Solimonas</taxon>
    </lineage>
</organism>
<proteinExistence type="predicted"/>
<accession>A0A6M2BVT9</accession>
<dbReference type="InterPro" id="IPR008471">
    <property type="entry name" value="MnmC-like_methylTransf"/>
</dbReference>
<name>A0A6M2BVT9_9GAMM</name>
<evidence type="ECO:0000313" key="2">
    <source>
        <dbReference type="EMBL" id="NGY06375.1"/>
    </source>
</evidence>
<dbReference type="InterPro" id="IPR029063">
    <property type="entry name" value="SAM-dependent_MTases_sf"/>
</dbReference>
<dbReference type="SUPFAM" id="SSF53335">
    <property type="entry name" value="S-adenosyl-L-methionine-dependent methyltransferases"/>
    <property type="match status" value="1"/>
</dbReference>
<sequence>MNKHRGPLLSLPIHAALLAARDAGVQTIDCTLDLGRTLSRVDIDAEVWRCNGRAFAYAKNCKDRTIYYWDGEGFAPVARFTHSLVKLVPTEWGAPTFEIDGIKMLPTAQVSPYEDAQRKVGLIQPRGKIVLDTCGGLGYFADWCLRGDAQRVISFEKSPDVIWLRTLNPWSPDHTAKDSALTLSNGDVAEQIRTLADTSVDAILHDPPRFGIAGELYSQAFYNQLARVLKPRGRMFHYTGSPNKLTSRRDVPNEVSTRLQKAGFSTELSGDGVLAIRNSGSAGSGMRR</sequence>
<dbReference type="GO" id="GO:0008168">
    <property type="term" value="F:methyltransferase activity"/>
    <property type="evidence" value="ECO:0007669"/>
    <property type="project" value="UniProtKB-KW"/>
</dbReference>
<gene>
    <name evidence="2" type="ORF">G7Y85_16505</name>
</gene>
<dbReference type="Pfam" id="PF05430">
    <property type="entry name" value="Methyltransf_30"/>
    <property type="match status" value="1"/>
</dbReference>